<protein>
    <recommendedName>
        <fullName evidence="2">N-acetyltransferase domain-containing protein</fullName>
    </recommendedName>
</protein>
<dbReference type="Gene3D" id="3.40.630.30">
    <property type="match status" value="1"/>
</dbReference>
<dbReference type="PROSITE" id="PS51186">
    <property type="entry name" value="GNAT"/>
    <property type="match status" value="1"/>
</dbReference>
<dbReference type="STRING" id="1802707.A3J01_02565"/>
<proteinExistence type="predicted"/>
<dbReference type="CDD" id="cd04301">
    <property type="entry name" value="NAT_SF"/>
    <property type="match status" value="1"/>
</dbReference>
<gene>
    <name evidence="3" type="ORF">A3J01_02565</name>
</gene>
<dbReference type="GO" id="GO:0016747">
    <property type="term" value="F:acyltransferase activity, transferring groups other than amino-acyl groups"/>
    <property type="evidence" value="ECO:0007669"/>
    <property type="project" value="InterPro"/>
</dbReference>
<keyword evidence="1" id="KW-0175">Coiled coil</keyword>
<feature type="coiled-coil region" evidence="1">
    <location>
        <begin position="401"/>
        <end position="428"/>
    </location>
</feature>
<evidence type="ECO:0000259" key="2">
    <source>
        <dbReference type="PROSITE" id="PS51186"/>
    </source>
</evidence>
<dbReference type="InterPro" id="IPR000182">
    <property type="entry name" value="GNAT_dom"/>
</dbReference>
<reference evidence="3 4" key="1">
    <citation type="journal article" date="2016" name="Nat. Commun.">
        <title>Thousands of microbial genomes shed light on interconnected biogeochemical processes in an aquifer system.</title>
        <authorList>
            <person name="Anantharaman K."/>
            <person name="Brown C.T."/>
            <person name="Hug L.A."/>
            <person name="Sharon I."/>
            <person name="Castelle C.J."/>
            <person name="Probst A.J."/>
            <person name="Thomas B.C."/>
            <person name="Singh A."/>
            <person name="Wilkins M.J."/>
            <person name="Karaoz U."/>
            <person name="Brodie E.L."/>
            <person name="Williams K.H."/>
            <person name="Hubbard S.S."/>
            <person name="Banfield J.F."/>
        </authorList>
    </citation>
    <scope>NUCLEOTIDE SEQUENCE [LARGE SCALE GENOMIC DNA]</scope>
</reference>
<feature type="domain" description="N-acetyltransferase" evidence="2">
    <location>
        <begin position="705"/>
        <end position="854"/>
    </location>
</feature>
<evidence type="ECO:0000313" key="4">
    <source>
        <dbReference type="Proteomes" id="UP000177609"/>
    </source>
</evidence>
<comment type="caution">
    <text evidence="3">The sequence shown here is derived from an EMBL/GenBank/DDBJ whole genome shotgun (WGS) entry which is preliminary data.</text>
</comment>
<dbReference type="AlphaFoldDB" id="A0A1F8H600"/>
<sequence length="858" mass="96898">MAELGKKLPDNTGQQLAQGLERCANNGRWGDYALLLVKMAELGKIDFKNNQYLRISKHIRGLPSENHQFAVSNIASLLRNGQSLLDFHKETGSYQTFLSLRETGLKINETITDETKRINDPSKWWQDQAEFFGSFLALNNTLAPALIRDRLAGGIPALNGHISVWKNPVSDPASFDITKKVLDAGHFKNPPDLGKFLEIANAYLKFKKLDALREIVEKGGQIISKASRKLLALIAGEVGISEDEISDDDLSAWRTEFLPNLVSNDQMMEARGMDAARELYRAILKATFRNKFRDFISNPNQEDQTGRDVARHNKAVRDVFLKNSINYEGWLDYKGTTDFLVSAEVKVDRRADHLKTLAETAQGVLNAIAPLKEILTNREYEPLTHLLTGSGHKKGIKSLEGQELKTKLQTLEERLTTIKNKLEQKLESEYSKTTWQPAWDTVYEYMGHLREAVNLLDNTADKKTESREKGFRIKLWDRDPKKDLFEGNYSQCCIAVGVKDAPPEGGLTTHDPSTVMQFLADTGINVAEIYDQEWRNPIGNAWLFISKNELGEPILVIDNVEIHKDYTADPHIKRVIRENLFRFLAQFSKDIGLAGAGLGLVFTNDIPYDDLPRMNVPPVDSISGYLKEYTSDIGGRTGRYYFEAYNHNRLGGILPEYFAREAEKETNLPPPLEIPRFGSLNIIELDGRVSSLPLTQELVDEIVSGRSSILNQNDLDQIEEVENKKFGTSAQPIEEVLDTLANTLGVQFLIKENGKIVGYLSSRPADTFIPNVRHDSYDGSSDVLYVESVAGKTDPFQLLNILKQKAREAGYRKISMHGINPRLNRILARLGFELKEKIPDWLGHTAAYMEFELRPERE</sequence>
<name>A0A1F8H600_9BACT</name>
<evidence type="ECO:0000313" key="3">
    <source>
        <dbReference type="EMBL" id="OGN32319.1"/>
    </source>
</evidence>
<dbReference type="SUPFAM" id="SSF55729">
    <property type="entry name" value="Acyl-CoA N-acyltransferases (Nat)"/>
    <property type="match status" value="1"/>
</dbReference>
<evidence type="ECO:0000256" key="1">
    <source>
        <dbReference type="SAM" id="Coils"/>
    </source>
</evidence>
<dbReference type="InterPro" id="IPR016181">
    <property type="entry name" value="Acyl_CoA_acyltransferase"/>
</dbReference>
<organism evidence="3 4">
    <name type="scientific">Candidatus Yanofskybacteria bacterium RIFCSPLOWO2_02_FULL_45_18</name>
    <dbReference type="NCBI Taxonomy" id="1802707"/>
    <lineage>
        <taxon>Bacteria</taxon>
        <taxon>Candidatus Yanofskyibacteriota</taxon>
    </lineage>
</organism>
<accession>A0A1F8H600</accession>
<dbReference type="Proteomes" id="UP000177609">
    <property type="component" value="Unassembled WGS sequence"/>
</dbReference>
<dbReference type="EMBL" id="MGKV01000008">
    <property type="protein sequence ID" value="OGN32319.1"/>
    <property type="molecule type" value="Genomic_DNA"/>
</dbReference>